<dbReference type="AlphaFoldDB" id="A0A7V3V0P4"/>
<comment type="catalytic activity">
    <reaction evidence="6 7">
        <text>Release of N-terminal amino acids, preferentially methionine, from peptides and arylamides.</text>
        <dbReference type="EC" id="3.4.11.18"/>
    </reaction>
</comment>
<comment type="cofactor">
    <cofactor evidence="6">
        <name>Co(2+)</name>
        <dbReference type="ChEBI" id="CHEBI:48828"/>
    </cofactor>
    <cofactor evidence="6">
        <name>Zn(2+)</name>
        <dbReference type="ChEBI" id="CHEBI:29105"/>
    </cofactor>
    <cofactor evidence="6">
        <name>Mn(2+)</name>
        <dbReference type="ChEBI" id="CHEBI:29035"/>
    </cofactor>
    <cofactor evidence="6">
        <name>Fe(2+)</name>
        <dbReference type="ChEBI" id="CHEBI:29033"/>
    </cofactor>
    <text evidence="6">Binds 2 divalent metal cations per subunit. Has a high-affinity and a low affinity metal-binding site. The true nature of the physiological cofactor is under debate. The enzyme is active with cobalt, zinc, manganese or divalent iron ions. Most likely, methionine aminopeptidases function as mononuclear Fe(2+)-metalloproteases under physiological conditions, and the catalytically relevant metal-binding site has been assigned to the histidine-containing high-affinity site.</text>
</comment>
<evidence type="ECO:0000256" key="3">
    <source>
        <dbReference type="ARBA" id="ARBA00022670"/>
    </source>
</evidence>
<organism evidence="9">
    <name type="scientific">candidate division WOR-3 bacterium</name>
    <dbReference type="NCBI Taxonomy" id="2052148"/>
    <lineage>
        <taxon>Bacteria</taxon>
        <taxon>Bacteria division WOR-3</taxon>
    </lineage>
</organism>
<comment type="caution">
    <text evidence="9">The sequence shown here is derived from an EMBL/GenBank/DDBJ whole genome shotgun (WGS) entry which is preliminary data.</text>
</comment>
<dbReference type="GO" id="GO:0006508">
    <property type="term" value="P:proteolysis"/>
    <property type="evidence" value="ECO:0007669"/>
    <property type="project" value="UniProtKB-KW"/>
</dbReference>
<dbReference type="EC" id="3.4.11.18" evidence="6 7"/>
<dbReference type="NCBIfam" id="TIGR00500">
    <property type="entry name" value="met_pdase_I"/>
    <property type="match status" value="1"/>
</dbReference>
<proteinExistence type="inferred from homology"/>
<dbReference type="PANTHER" id="PTHR43330:SF27">
    <property type="entry name" value="METHIONINE AMINOPEPTIDASE"/>
    <property type="match status" value="1"/>
</dbReference>
<feature type="binding site" evidence="6">
    <location>
        <position position="106"/>
    </location>
    <ligand>
        <name>a divalent metal cation</name>
        <dbReference type="ChEBI" id="CHEBI:60240"/>
        <label>1</label>
    </ligand>
</feature>
<feature type="domain" description="Peptidase M24" evidence="8">
    <location>
        <begin position="13"/>
        <end position="240"/>
    </location>
</feature>
<dbReference type="Pfam" id="PF00557">
    <property type="entry name" value="Peptidase_M24"/>
    <property type="match status" value="1"/>
</dbReference>
<dbReference type="GO" id="GO:0005829">
    <property type="term" value="C:cytosol"/>
    <property type="evidence" value="ECO:0007669"/>
    <property type="project" value="TreeGrafter"/>
</dbReference>
<keyword evidence="2 6" id="KW-0031">Aminopeptidase</keyword>
<evidence type="ECO:0000259" key="8">
    <source>
        <dbReference type="Pfam" id="PF00557"/>
    </source>
</evidence>
<feature type="binding site" evidence="6">
    <location>
        <position position="233"/>
    </location>
    <ligand>
        <name>a divalent metal cation</name>
        <dbReference type="ChEBI" id="CHEBI:60240"/>
        <label>1</label>
    </ligand>
</feature>
<dbReference type="InterPro" id="IPR001714">
    <property type="entry name" value="Pept_M24_MAP"/>
</dbReference>
<evidence type="ECO:0000256" key="2">
    <source>
        <dbReference type="ARBA" id="ARBA00022438"/>
    </source>
</evidence>
<protein>
    <recommendedName>
        <fullName evidence="6 7">Methionine aminopeptidase</fullName>
        <shortName evidence="6">MAP</shortName>
        <shortName evidence="6">MetAP</shortName>
        <ecNumber evidence="6 7">3.4.11.18</ecNumber>
    </recommendedName>
    <alternativeName>
        <fullName evidence="6">Peptidase M</fullName>
    </alternativeName>
</protein>
<dbReference type="SUPFAM" id="SSF55920">
    <property type="entry name" value="Creatinase/aminopeptidase"/>
    <property type="match status" value="1"/>
</dbReference>
<evidence type="ECO:0000256" key="5">
    <source>
        <dbReference type="ARBA" id="ARBA00022801"/>
    </source>
</evidence>
<evidence type="ECO:0000256" key="7">
    <source>
        <dbReference type="RuleBase" id="RU003653"/>
    </source>
</evidence>
<dbReference type="Gene3D" id="3.90.230.10">
    <property type="entry name" value="Creatinase/methionine aminopeptidase superfamily"/>
    <property type="match status" value="1"/>
</dbReference>
<dbReference type="GO" id="GO:0004239">
    <property type="term" value="F:initiator methionyl aminopeptidase activity"/>
    <property type="evidence" value="ECO:0007669"/>
    <property type="project" value="UniProtKB-UniRule"/>
</dbReference>
<dbReference type="HAMAP" id="MF_01974">
    <property type="entry name" value="MetAP_1"/>
    <property type="match status" value="1"/>
</dbReference>
<evidence type="ECO:0000256" key="6">
    <source>
        <dbReference type="HAMAP-Rule" id="MF_01974"/>
    </source>
</evidence>
<gene>
    <name evidence="6 9" type="primary">map</name>
    <name evidence="9" type="ORF">ENX16_07450</name>
</gene>
<dbReference type="CDD" id="cd01086">
    <property type="entry name" value="MetAP1"/>
    <property type="match status" value="1"/>
</dbReference>
<comment type="subunit">
    <text evidence="6">Monomer.</text>
</comment>
<dbReference type="InterPro" id="IPR002467">
    <property type="entry name" value="Pept_M24A_MAP1"/>
</dbReference>
<evidence type="ECO:0000256" key="4">
    <source>
        <dbReference type="ARBA" id="ARBA00022723"/>
    </source>
</evidence>
<feature type="binding site" evidence="6">
    <location>
        <position position="176"/>
    </location>
    <ligand>
        <name>substrate</name>
    </ligand>
</feature>
<keyword evidence="3 6" id="KW-0645">Protease</keyword>
<reference evidence="9" key="1">
    <citation type="journal article" date="2020" name="mSystems">
        <title>Genome- and Community-Level Interaction Insights into Carbon Utilization and Element Cycling Functions of Hydrothermarchaeota in Hydrothermal Sediment.</title>
        <authorList>
            <person name="Zhou Z."/>
            <person name="Liu Y."/>
            <person name="Xu W."/>
            <person name="Pan J."/>
            <person name="Luo Z.H."/>
            <person name="Li M."/>
        </authorList>
    </citation>
    <scope>NUCLEOTIDE SEQUENCE [LARGE SCALE GENOMIC DNA]</scope>
    <source>
        <strain evidence="9">SpSt-914</strain>
    </source>
</reference>
<name>A0A7V3V0P4_UNCW3</name>
<sequence length="253" mass="27475">MALYIKSEQEVARIRAAGRIVAGVLRTASEYVAPGVSLKELEAVCVNFIRRCGGIPTFLGYRGFPAGVCISVNNEVVHGIPDNRVLQEGDIVKVDVGVTKDGFIADAARTFPVGMIDAQVAQLVRETECAFYEGLKFCRPGFRVGDISSAIQQYVERLGFSVVRDLHGHGVGIELHEEPTIPNFGTAGKGRRLEKGMTLAIEPMVNIGTSGVRTLNNGWTVVTEDGQPSAHYENTVLVTDDEPEILTNTEDWV</sequence>
<feature type="binding site" evidence="6">
    <location>
        <position position="95"/>
    </location>
    <ligand>
        <name>a divalent metal cation</name>
        <dbReference type="ChEBI" id="CHEBI:60240"/>
        <label>1</label>
    </ligand>
</feature>
<dbReference type="InterPro" id="IPR036005">
    <property type="entry name" value="Creatinase/aminopeptidase-like"/>
</dbReference>
<feature type="binding site" evidence="6">
    <location>
        <position position="202"/>
    </location>
    <ligand>
        <name>a divalent metal cation</name>
        <dbReference type="ChEBI" id="CHEBI:60240"/>
        <label>2</label>
        <note>catalytic</note>
    </ligand>
</feature>
<comment type="similarity">
    <text evidence="6">Belongs to the peptidase M24A family. Methionine aminopeptidase type 1 subfamily.</text>
</comment>
<dbReference type="EMBL" id="DTMZ01000187">
    <property type="protein sequence ID" value="HGD13892.1"/>
    <property type="molecule type" value="Genomic_DNA"/>
</dbReference>
<accession>A0A7V3V0P4</accession>
<dbReference type="InterPro" id="IPR000994">
    <property type="entry name" value="Pept_M24"/>
</dbReference>
<feature type="binding site" evidence="6">
    <location>
        <position position="169"/>
    </location>
    <ligand>
        <name>a divalent metal cation</name>
        <dbReference type="ChEBI" id="CHEBI:60240"/>
        <label>2</label>
        <note>catalytic</note>
    </ligand>
</feature>
<feature type="binding site" evidence="6">
    <location>
        <position position="78"/>
    </location>
    <ligand>
        <name>substrate</name>
    </ligand>
</feature>
<evidence type="ECO:0000256" key="1">
    <source>
        <dbReference type="ARBA" id="ARBA00002521"/>
    </source>
</evidence>
<dbReference type="GO" id="GO:0046872">
    <property type="term" value="F:metal ion binding"/>
    <property type="evidence" value="ECO:0007669"/>
    <property type="project" value="UniProtKB-UniRule"/>
</dbReference>
<dbReference type="PANTHER" id="PTHR43330">
    <property type="entry name" value="METHIONINE AMINOPEPTIDASE"/>
    <property type="match status" value="1"/>
</dbReference>
<keyword evidence="5 6" id="KW-0378">Hydrolase</keyword>
<dbReference type="GO" id="GO:0070006">
    <property type="term" value="F:metalloaminopeptidase activity"/>
    <property type="evidence" value="ECO:0007669"/>
    <property type="project" value="UniProtKB-UniRule"/>
</dbReference>
<feature type="binding site" evidence="6">
    <location>
        <position position="106"/>
    </location>
    <ligand>
        <name>a divalent metal cation</name>
        <dbReference type="ChEBI" id="CHEBI:60240"/>
        <label>2</label>
        <note>catalytic</note>
    </ligand>
</feature>
<comment type="function">
    <text evidence="1 6">Removes the N-terminal methionine from nascent proteins. The N-terminal methionine is often cleaved when the second residue in the primary sequence is small and uncharged (Met-Ala-, Cys, Gly, Pro, Ser, Thr, or Val). Requires deformylation of the N(alpha)-formylated initiator methionine before it can be hydrolyzed.</text>
</comment>
<dbReference type="PRINTS" id="PR00599">
    <property type="entry name" value="MAPEPTIDASE"/>
</dbReference>
<evidence type="ECO:0000313" key="9">
    <source>
        <dbReference type="EMBL" id="HGD13892.1"/>
    </source>
</evidence>
<keyword evidence="4 6" id="KW-0479">Metal-binding</keyword>
<feature type="binding site" evidence="6">
    <location>
        <position position="233"/>
    </location>
    <ligand>
        <name>a divalent metal cation</name>
        <dbReference type="ChEBI" id="CHEBI:60240"/>
        <label>2</label>
        <note>catalytic</note>
    </ligand>
</feature>